<dbReference type="InterPro" id="IPR011990">
    <property type="entry name" value="TPR-like_helical_dom_sf"/>
</dbReference>
<dbReference type="PANTHER" id="PTHR45138">
    <property type="entry name" value="REGULATORY COMPONENTS OF SENSORY TRANSDUCTION SYSTEM"/>
    <property type="match status" value="1"/>
</dbReference>
<dbReference type="InterPro" id="IPR050469">
    <property type="entry name" value="Diguanylate_Cyclase"/>
</dbReference>
<evidence type="ECO:0000313" key="5">
    <source>
        <dbReference type="Proteomes" id="UP000269289"/>
    </source>
</evidence>
<dbReference type="GO" id="GO:1902201">
    <property type="term" value="P:negative regulation of bacterial-type flagellum-dependent cell motility"/>
    <property type="evidence" value="ECO:0007669"/>
    <property type="project" value="TreeGrafter"/>
</dbReference>
<dbReference type="AlphaFoldDB" id="A0A3M2IXK6"/>
<dbReference type="Pfam" id="PF00990">
    <property type="entry name" value="GGDEF"/>
    <property type="match status" value="1"/>
</dbReference>
<dbReference type="EMBL" id="RFFI01000172">
    <property type="protein sequence ID" value="RMI03535.1"/>
    <property type="molecule type" value="Genomic_DNA"/>
</dbReference>
<evidence type="ECO:0000259" key="3">
    <source>
        <dbReference type="PROSITE" id="PS50887"/>
    </source>
</evidence>
<sequence>MTATLTEAAEAVPPTDWDAAVDQLALLADSDATACVRRAEDLLPLAKAQRAGGAEMRLRYHAAVAHHALGEDSRALAHAVRAEHLAHERGALVWESRALARQGLVHHDLGQLEDAVDLLSRAADLRREADDTEGTADVLTILGSVYTSLPHFAPQAAGVLTQARRLWLAAGDPDRASIALANLARTFVEASRRLAVDNPRGARASARRALVLALEAVDEADAAGLSRTAVDARLTTAIAHRLAGDTASANAVLDAAQDMLRRFPSTQQLLTLHRVRADLLLESGDVAGAVTEARSGMTLCDALSRPAERMELLRVLSDGHEALGDAPAALAALRELHALTVRMGDAQAERRAALLGAKMEVEQAERQAEAERRRSEALEERNALLAHEAAHDGLTGLANRRTLDTELDRWSAERGAFTVALVDVDHFKKVNDTWSHQVGDAVLVRVADVLQRALRRGDLAARYGGEEFAVLLDGLSGPPTADVCDRLRAQVAALAWDDLMPGARLTVSIGVATRLPEEPVAALLARADAALYRAKAEGRDRIVLATG</sequence>
<organism evidence="4 5">
    <name type="scientific">Cellulomonas triticagri</name>
    <dbReference type="NCBI Taxonomy" id="2483352"/>
    <lineage>
        <taxon>Bacteria</taxon>
        <taxon>Bacillati</taxon>
        <taxon>Actinomycetota</taxon>
        <taxon>Actinomycetes</taxon>
        <taxon>Micrococcales</taxon>
        <taxon>Cellulomonadaceae</taxon>
        <taxon>Cellulomonas</taxon>
    </lineage>
</organism>
<feature type="repeat" description="TPR" evidence="1">
    <location>
        <begin position="96"/>
        <end position="129"/>
    </location>
</feature>
<dbReference type="InterPro" id="IPR043128">
    <property type="entry name" value="Rev_trsase/Diguanyl_cyclase"/>
</dbReference>
<evidence type="ECO:0000256" key="2">
    <source>
        <dbReference type="SAM" id="Coils"/>
    </source>
</evidence>
<dbReference type="SUPFAM" id="SSF48452">
    <property type="entry name" value="TPR-like"/>
    <property type="match status" value="2"/>
</dbReference>
<name>A0A3M2IXK6_9CELL</name>
<gene>
    <name evidence="4" type="ORF">EBM89_19250</name>
</gene>
<feature type="domain" description="GGDEF" evidence="3">
    <location>
        <begin position="415"/>
        <end position="547"/>
    </location>
</feature>
<dbReference type="PROSITE" id="PS50887">
    <property type="entry name" value="GGDEF"/>
    <property type="match status" value="1"/>
</dbReference>
<dbReference type="InterPro" id="IPR000160">
    <property type="entry name" value="GGDEF_dom"/>
</dbReference>
<dbReference type="Proteomes" id="UP000269289">
    <property type="component" value="Unassembled WGS sequence"/>
</dbReference>
<dbReference type="RefSeq" id="WP_122151213.1">
    <property type="nucleotide sequence ID" value="NZ_RFFI01000172.1"/>
</dbReference>
<evidence type="ECO:0000313" key="4">
    <source>
        <dbReference type="EMBL" id="RMI03535.1"/>
    </source>
</evidence>
<reference evidence="4 5" key="1">
    <citation type="submission" date="2018-10" db="EMBL/GenBank/DDBJ databases">
        <title>Isolation, diversity and antifungal activity of actinobacteria from wheat.</title>
        <authorList>
            <person name="Han C."/>
        </authorList>
    </citation>
    <scope>NUCLEOTIDE SEQUENCE [LARGE SCALE GENOMIC DNA]</scope>
    <source>
        <strain evidence="4 5">NEAU-YY56</strain>
    </source>
</reference>
<dbReference type="InterPro" id="IPR029787">
    <property type="entry name" value="Nucleotide_cyclase"/>
</dbReference>
<dbReference type="PANTHER" id="PTHR45138:SF9">
    <property type="entry name" value="DIGUANYLATE CYCLASE DGCM-RELATED"/>
    <property type="match status" value="1"/>
</dbReference>
<dbReference type="InterPro" id="IPR019734">
    <property type="entry name" value="TPR_rpt"/>
</dbReference>
<dbReference type="Gene3D" id="1.25.40.10">
    <property type="entry name" value="Tetratricopeptide repeat domain"/>
    <property type="match status" value="1"/>
</dbReference>
<dbReference type="GO" id="GO:0005886">
    <property type="term" value="C:plasma membrane"/>
    <property type="evidence" value="ECO:0007669"/>
    <property type="project" value="TreeGrafter"/>
</dbReference>
<dbReference type="OrthoDB" id="23692at2"/>
<dbReference type="CDD" id="cd01949">
    <property type="entry name" value="GGDEF"/>
    <property type="match status" value="1"/>
</dbReference>
<feature type="coiled-coil region" evidence="2">
    <location>
        <begin position="354"/>
        <end position="388"/>
    </location>
</feature>
<keyword evidence="2" id="KW-0175">Coiled coil</keyword>
<dbReference type="NCBIfam" id="TIGR00254">
    <property type="entry name" value="GGDEF"/>
    <property type="match status" value="1"/>
</dbReference>
<accession>A0A3M2IXK6</accession>
<proteinExistence type="predicted"/>
<evidence type="ECO:0000256" key="1">
    <source>
        <dbReference type="PROSITE-ProRule" id="PRU00339"/>
    </source>
</evidence>
<dbReference type="GO" id="GO:0043709">
    <property type="term" value="P:cell adhesion involved in single-species biofilm formation"/>
    <property type="evidence" value="ECO:0007669"/>
    <property type="project" value="TreeGrafter"/>
</dbReference>
<dbReference type="Gene3D" id="3.30.70.270">
    <property type="match status" value="1"/>
</dbReference>
<protein>
    <submittedName>
        <fullName evidence="4">GGDEF domain-containing protein</fullName>
    </submittedName>
</protein>
<dbReference type="FunFam" id="3.30.70.270:FF:000001">
    <property type="entry name" value="Diguanylate cyclase domain protein"/>
    <property type="match status" value="1"/>
</dbReference>
<dbReference type="SUPFAM" id="SSF55073">
    <property type="entry name" value="Nucleotide cyclase"/>
    <property type="match status" value="1"/>
</dbReference>
<keyword evidence="5" id="KW-1185">Reference proteome</keyword>
<dbReference type="PROSITE" id="PS50005">
    <property type="entry name" value="TPR"/>
    <property type="match status" value="1"/>
</dbReference>
<comment type="caution">
    <text evidence="4">The sequence shown here is derived from an EMBL/GenBank/DDBJ whole genome shotgun (WGS) entry which is preliminary data.</text>
</comment>
<dbReference type="GO" id="GO:0052621">
    <property type="term" value="F:diguanylate cyclase activity"/>
    <property type="evidence" value="ECO:0007669"/>
    <property type="project" value="TreeGrafter"/>
</dbReference>
<dbReference type="SMART" id="SM00267">
    <property type="entry name" value="GGDEF"/>
    <property type="match status" value="1"/>
</dbReference>
<keyword evidence="1" id="KW-0802">TPR repeat</keyword>